<dbReference type="EMBL" id="CP109135">
    <property type="protein sequence ID" value="WSD16519.1"/>
    <property type="molecule type" value="Genomic_DNA"/>
</dbReference>
<organism evidence="1 2">
    <name type="scientific">Streptomyces phaeochromogenes</name>
    <dbReference type="NCBI Taxonomy" id="1923"/>
    <lineage>
        <taxon>Bacteria</taxon>
        <taxon>Bacillati</taxon>
        <taxon>Actinomycetota</taxon>
        <taxon>Actinomycetes</taxon>
        <taxon>Kitasatosporales</taxon>
        <taxon>Streptomycetaceae</taxon>
        <taxon>Streptomyces</taxon>
        <taxon>Streptomyces phaeochromogenes group</taxon>
    </lineage>
</organism>
<sequence length="140" mass="14965">MPTDEQLAAGLLGRVQHGRLAASMRALPFLATARHIVVGGRVLLRIHKGYGHHRACAGNVVAYGADNLGSPRAGEGHWSVQVVGVCEHVEPTTAQLALFGPAPRRVDDAPFEPVYLKVTPEFVTVHSTDGGLELAHRHCP</sequence>
<proteinExistence type="predicted"/>
<evidence type="ECO:0000313" key="1">
    <source>
        <dbReference type="EMBL" id="WSD16519.1"/>
    </source>
</evidence>
<evidence type="ECO:0000313" key="2">
    <source>
        <dbReference type="Proteomes" id="UP001340816"/>
    </source>
</evidence>
<dbReference type="InterPro" id="IPR012349">
    <property type="entry name" value="Split_barrel_FMN-bd"/>
</dbReference>
<dbReference type="SUPFAM" id="SSF50475">
    <property type="entry name" value="FMN-binding split barrel"/>
    <property type="match status" value="1"/>
</dbReference>
<keyword evidence="2" id="KW-1185">Reference proteome</keyword>
<dbReference type="InterPro" id="IPR024747">
    <property type="entry name" value="Pyridox_Oxase-rel"/>
</dbReference>
<accession>A0ABZ1HH97</accession>
<dbReference type="RefSeq" id="WP_326760106.1">
    <property type="nucleotide sequence ID" value="NZ_CP109135.1"/>
</dbReference>
<protein>
    <submittedName>
        <fullName evidence="1">Pyridoxamine 5'-phosphate oxidase family protein</fullName>
    </submittedName>
</protein>
<dbReference type="Pfam" id="PF12900">
    <property type="entry name" value="Pyridox_ox_2"/>
    <property type="match status" value="1"/>
</dbReference>
<dbReference type="Gene3D" id="2.30.110.10">
    <property type="entry name" value="Electron Transport, Fmn-binding Protein, Chain A"/>
    <property type="match status" value="1"/>
</dbReference>
<dbReference type="Proteomes" id="UP001340816">
    <property type="component" value="Chromosome"/>
</dbReference>
<reference evidence="1 2" key="1">
    <citation type="submission" date="2022-10" db="EMBL/GenBank/DDBJ databases">
        <title>The complete genomes of actinobacterial strains from the NBC collection.</title>
        <authorList>
            <person name="Joergensen T.S."/>
            <person name="Alvarez Arevalo M."/>
            <person name="Sterndorff E.B."/>
            <person name="Faurdal D."/>
            <person name="Vuksanovic O."/>
            <person name="Mourched A.-S."/>
            <person name="Charusanti P."/>
            <person name="Shaw S."/>
            <person name="Blin K."/>
            <person name="Weber T."/>
        </authorList>
    </citation>
    <scope>NUCLEOTIDE SEQUENCE [LARGE SCALE GENOMIC DNA]</scope>
    <source>
        <strain evidence="1 2">NBC 01752</strain>
    </source>
</reference>
<name>A0ABZ1HH97_STRPH</name>
<gene>
    <name evidence="1" type="ORF">OHB35_26575</name>
</gene>